<protein>
    <submittedName>
        <fullName evidence="1">MarR family transcriptional regulator</fullName>
    </submittedName>
</protein>
<evidence type="ECO:0000313" key="1">
    <source>
        <dbReference type="EMBL" id="UOE20202.1"/>
    </source>
</evidence>
<proteinExistence type="predicted"/>
<sequence length="158" mass="18186">MAAMNAVNWLSEEEQRVWRRFLAVNSLLQERLDRDLQRRDGLTLVEYAILVHLSEAEGQRMRMRSLADTVIVSKSRLSHQVARLERDGYVRRESCVEDRRGFWAVLTEEGAKVLRAAAPGHVAQVREHLFDRLTEEQVARFGEIMAVLESGLRDTPAD</sequence>
<gene>
    <name evidence="1" type="ORF">NI17_002840</name>
</gene>
<keyword evidence="2" id="KW-1185">Reference proteome</keyword>
<dbReference type="AlphaFoldDB" id="A0A399G6B5"/>
<dbReference type="EMBL" id="CP063196">
    <property type="protein sequence ID" value="UOE20202.1"/>
    <property type="molecule type" value="Genomic_DNA"/>
</dbReference>
<dbReference type="InterPro" id="IPR036388">
    <property type="entry name" value="WH-like_DNA-bd_sf"/>
</dbReference>
<dbReference type="KEGG" id="thao:NI17_002840"/>
<dbReference type="GO" id="GO:0003700">
    <property type="term" value="F:DNA-binding transcription factor activity"/>
    <property type="evidence" value="ECO:0007669"/>
    <property type="project" value="InterPro"/>
</dbReference>
<dbReference type="PROSITE" id="PS50995">
    <property type="entry name" value="HTH_MARR_2"/>
    <property type="match status" value="1"/>
</dbReference>
<dbReference type="Proteomes" id="UP000265719">
    <property type="component" value="Chromosome"/>
</dbReference>
<organism evidence="1 2">
    <name type="scientific">Thermobifida halotolerans</name>
    <dbReference type="NCBI Taxonomy" id="483545"/>
    <lineage>
        <taxon>Bacteria</taxon>
        <taxon>Bacillati</taxon>
        <taxon>Actinomycetota</taxon>
        <taxon>Actinomycetes</taxon>
        <taxon>Streptosporangiales</taxon>
        <taxon>Nocardiopsidaceae</taxon>
        <taxon>Thermobifida</taxon>
    </lineage>
</organism>
<dbReference type="InterPro" id="IPR036390">
    <property type="entry name" value="WH_DNA-bd_sf"/>
</dbReference>
<dbReference type="OrthoDB" id="3821431at2"/>
<dbReference type="InterPro" id="IPR039422">
    <property type="entry name" value="MarR/SlyA-like"/>
</dbReference>
<dbReference type="SMART" id="SM00347">
    <property type="entry name" value="HTH_MARR"/>
    <property type="match status" value="1"/>
</dbReference>
<dbReference type="SUPFAM" id="SSF46785">
    <property type="entry name" value="Winged helix' DNA-binding domain"/>
    <property type="match status" value="1"/>
</dbReference>
<dbReference type="PANTHER" id="PTHR33164:SF99">
    <property type="entry name" value="MARR FAMILY REGULATORY PROTEIN"/>
    <property type="match status" value="1"/>
</dbReference>
<dbReference type="PANTHER" id="PTHR33164">
    <property type="entry name" value="TRANSCRIPTIONAL REGULATOR, MARR FAMILY"/>
    <property type="match status" value="1"/>
</dbReference>
<dbReference type="GO" id="GO:0006950">
    <property type="term" value="P:response to stress"/>
    <property type="evidence" value="ECO:0007669"/>
    <property type="project" value="TreeGrafter"/>
</dbReference>
<dbReference type="Gene3D" id="1.10.10.10">
    <property type="entry name" value="Winged helix-like DNA-binding domain superfamily/Winged helix DNA-binding domain"/>
    <property type="match status" value="1"/>
</dbReference>
<accession>A0A399G6B5</accession>
<reference evidence="1" key="1">
    <citation type="submission" date="2020-10" db="EMBL/GenBank/DDBJ databases">
        <title>De novo genome project of the cellulose decomposer Thermobifida halotolerans type strain.</title>
        <authorList>
            <person name="Nagy I."/>
            <person name="Horvath B."/>
            <person name="Kukolya J."/>
            <person name="Nagy I."/>
            <person name="Orsini M."/>
        </authorList>
    </citation>
    <scope>NUCLEOTIDE SEQUENCE</scope>
    <source>
        <strain evidence="1">DSM 44931</strain>
    </source>
</reference>
<dbReference type="Pfam" id="PF12802">
    <property type="entry name" value="MarR_2"/>
    <property type="match status" value="1"/>
</dbReference>
<name>A0A399G6B5_9ACTN</name>
<dbReference type="InterPro" id="IPR000835">
    <property type="entry name" value="HTH_MarR-typ"/>
</dbReference>
<dbReference type="RefSeq" id="WP_068689654.1">
    <property type="nucleotide sequence ID" value="NZ_CP063196.1"/>
</dbReference>
<evidence type="ECO:0000313" key="2">
    <source>
        <dbReference type="Proteomes" id="UP000265719"/>
    </source>
</evidence>
<dbReference type="PRINTS" id="PR00598">
    <property type="entry name" value="HTHMARR"/>
</dbReference>